<gene>
    <name evidence="3" type="ORF">GCM10022210_01250</name>
</gene>
<dbReference type="RefSeq" id="WP_259092745.1">
    <property type="nucleotide sequence ID" value="NZ_BAAAZC010000002.1"/>
</dbReference>
<evidence type="ECO:0000313" key="4">
    <source>
        <dbReference type="Proteomes" id="UP001500742"/>
    </source>
</evidence>
<keyword evidence="1" id="KW-0732">Signal</keyword>
<accession>A0ABP7P0T3</accession>
<dbReference type="Gene3D" id="3.30.530.80">
    <property type="match status" value="1"/>
</dbReference>
<dbReference type="EMBL" id="BAAAZC010000002">
    <property type="protein sequence ID" value="GAA3957795.1"/>
    <property type="molecule type" value="Genomic_DNA"/>
</dbReference>
<keyword evidence="4" id="KW-1185">Reference proteome</keyword>
<comment type="caution">
    <text evidence="3">The sequence shown here is derived from an EMBL/GenBank/DDBJ whole genome shotgun (WGS) entry which is preliminary data.</text>
</comment>
<sequence>MKNIIVALVFVLSAKVALAQKDSLAFDERNKCIYYQAIEQPGLIKDTLFNRGAYFMSKAFPKGKFKVTKSDEAKGVLTGEGSFIVPKRSLISNSLGGEITYTMQIEVKDAKYRYWFTDFVFNPYKRDRYGMEVLTPGVNTAMEKGKDMLDKKDFSVYLDKILLNSRQYGGLLKAYMLKMSAKPKVVDKTIKKISTKEW</sequence>
<name>A0ABP7P0T3_9SPHI</name>
<evidence type="ECO:0000313" key="3">
    <source>
        <dbReference type="EMBL" id="GAA3957795.1"/>
    </source>
</evidence>
<feature type="domain" description="DUF4468" evidence="2">
    <location>
        <begin position="34"/>
        <end position="121"/>
    </location>
</feature>
<feature type="chain" id="PRO_5046652304" description="DUF4468 domain-containing protein" evidence="1">
    <location>
        <begin position="20"/>
        <end position="198"/>
    </location>
</feature>
<organism evidence="3 4">
    <name type="scientific">Mucilaginibacter dorajii</name>
    <dbReference type="NCBI Taxonomy" id="692994"/>
    <lineage>
        <taxon>Bacteria</taxon>
        <taxon>Pseudomonadati</taxon>
        <taxon>Bacteroidota</taxon>
        <taxon>Sphingobacteriia</taxon>
        <taxon>Sphingobacteriales</taxon>
        <taxon>Sphingobacteriaceae</taxon>
        <taxon>Mucilaginibacter</taxon>
    </lineage>
</organism>
<evidence type="ECO:0000256" key="1">
    <source>
        <dbReference type="SAM" id="SignalP"/>
    </source>
</evidence>
<dbReference type="Pfam" id="PF14730">
    <property type="entry name" value="DUF4468"/>
    <property type="match status" value="1"/>
</dbReference>
<proteinExistence type="predicted"/>
<reference evidence="4" key="1">
    <citation type="journal article" date="2019" name="Int. J. Syst. Evol. Microbiol.">
        <title>The Global Catalogue of Microorganisms (GCM) 10K type strain sequencing project: providing services to taxonomists for standard genome sequencing and annotation.</title>
        <authorList>
            <consortium name="The Broad Institute Genomics Platform"/>
            <consortium name="The Broad Institute Genome Sequencing Center for Infectious Disease"/>
            <person name="Wu L."/>
            <person name="Ma J."/>
        </authorList>
    </citation>
    <scope>NUCLEOTIDE SEQUENCE [LARGE SCALE GENOMIC DNA]</scope>
    <source>
        <strain evidence="4">JCM 16601</strain>
    </source>
</reference>
<evidence type="ECO:0000259" key="2">
    <source>
        <dbReference type="Pfam" id="PF14730"/>
    </source>
</evidence>
<protein>
    <recommendedName>
        <fullName evidence="2">DUF4468 domain-containing protein</fullName>
    </recommendedName>
</protein>
<feature type="signal peptide" evidence="1">
    <location>
        <begin position="1"/>
        <end position="19"/>
    </location>
</feature>
<dbReference type="InterPro" id="IPR027823">
    <property type="entry name" value="DUF4468"/>
</dbReference>
<dbReference type="Proteomes" id="UP001500742">
    <property type="component" value="Unassembled WGS sequence"/>
</dbReference>